<accession>A0A4Y7Q8Q2</accession>
<dbReference type="Pfam" id="PF01425">
    <property type="entry name" value="Amidase"/>
    <property type="match status" value="1"/>
</dbReference>
<sequence>MWPFSSNSWQVVRDQKCAARDAAIASTLKAIGVHEEGDVAFTSATASEIVKRIESGQWTARQVVEAFIRQAAIAQAETNCLTEILFDQAIEDAAALDKEFAATKQLRGPLHGVPVSVKDQYEVVGYDATIGFTQWANKPCTADADLVRQVRAAGGIIFAKTNVPQTMLSFESVNPLWGRTVNPWSKDHAAGGSTGGEGALLALSGTAIGLGSDIGGSLRIPTAYCGIYSLKPGHGRLSPFGTKSPQPGFEAVHTVVGPMARSVDDVELFCRTCFGAPGLEREEIAPVPYRDVTLPAKLRFGYYKTDGFVKTSPACQRAVTETVAAMQKAGHECVEIDVTAFVPDSLILFASLTSADGYKKLLSHLGPDPRESSLFLVTLGPRLPSFIRNFAAWAASTIIGDKIFGNLMRQSRTKSTFEFIDLISQKQQFRRKFYEQIWAKHALDGIIAPVQATPALPHGATTTLSPLAAATLLYNIVDSPAGVIPVTRVSPTADIITPEFFAQPGGGSSLLEADLYKGKTPFYDAVKMQGLPVGVQVVGKSWEDEKVVAMMRVVDNALGERGFGPAAPWAKKNVNGV</sequence>
<feature type="binding site" evidence="6">
    <location>
        <position position="167"/>
    </location>
    <ligand>
        <name>substrate</name>
    </ligand>
</feature>
<keyword evidence="9" id="KW-1185">Reference proteome</keyword>
<dbReference type="InterPro" id="IPR036928">
    <property type="entry name" value="AS_sf"/>
</dbReference>
<dbReference type="EMBL" id="ML170168">
    <property type="protein sequence ID" value="TDL24037.1"/>
    <property type="molecule type" value="Genomic_DNA"/>
</dbReference>
<proteinExistence type="inferred from homology"/>
<evidence type="ECO:0000256" key="1">
    <source>
        <dbReference type="ARBA" id="ARBA00001311"/>
    </source>
</evidence>
<gene>
    <name evidence="8" type="ORF">BD410DRAFT_133275</name>
</gene>
<evidence type="ECO:0000259" key="7">
    <source>
        <dbReference type="Pfam" id="PF01425"/>
    </source>
</evidence>
<keyword evidence="4" id="KW-0378">Hydrolase</keyword>
<feature type="domain" description="Amidase" evidence="7">
    <location>
        <begin position="63"/>
        <end position="547"/>
    </location>
</feature>
<evidence type="ECO:0000256" key="2">
    <source>
        <dbReference type="ARBA" id="ARBA00009199"/>
    </source>
</evidence>
<dbReference type="PIRSF" id="PIRSF001221">
    <property type="entry name" value="Amidase_fungi"/>
    <property type="match status" value="1"/>
</dbReference>
<dbReference type="EC" id="3.5.1.4" evidence="3"/>
<organism evidence="8 9">
    <name type="scientific">Rickenella mellea</name>
    <dbReference type="NCBI Taxonomy" id="50990"/>
    <lineage>
        <taxon>Eukaryota</taxon>
        <taxon>Fungi</taxon>
        <taxon>Dikarya</taxon>
        <taxon>Basidiomycota</taxon>
        <taxon>Agaricomycotina</taxon>
        <taxon>Agaricomycetes</taxon>
        <taxon>Hymenochaetales</taxon>
        <taxon>Rickenellaceae</taxon>
        <taxon>Rickenella</taxon>
    </lineage>
</organism>
<dbReference type="STRING" id="50990.A0A4Y7Q8Q2"/>
<dbReference type="AlphaFoldDB" id="A0A4Y7Q8Q2"/>
<feature type="binding site" evidence="6">
    <location>
        <begin position="214"/>
        <end position="217"/>
    </location>
    <ligand>
        <name>substrate</name>
    </ligand>
</feature>
<evidence type="ECO:0000256" key="3">
    <source>
        <dbReference type="ARBA" id="ARBA00012922"/>
    </source>
</evidence>
<evidence type="ECO:0000256" key="4">
    <source>
        <dbReference type="ARBA" id="ARBA00022801"/>
    </source>
</evidence>
<feature type="active site" description="Charge relay system" evidence="5">
    <location>
        <position position="217"/>
    </location>
</feature>
<dbReference type="SUPFAM" id="SSF75304">
    <property type="entry name" value="Amidase signature (AS) enzymes"/>
    <property type="match status" value="1"/>
</dbReference>
<feature type="active site" description="Charge relay system" evidence="5">
    <location>
        <position position="193"/>
    </location>
</feature>
<dbReference type="GO" id="GO:0004040">
    <property type="term" value="F:amidase activity"/>
    <property type="evidence" value="ECO:0007669"/>
    <property type="project" value="UniProtKB-EC"/>
</dbReference>
<name>A0A4Y7Q8Q2_9AGAM</name>
<comment type="catalytic activity">
    <reaction evidence="1">
        <text>a monocarboxylic acid amide + H2O = a monocarboxylate + NH4(+)</text>
        <dbReference type="Rhea" id="RHEA:12020"/>
        <dbReference type="ChEBI" id="CHEBI:15377"/>
        <dbReference type="ChEBI" id="CHEBI:28938"/>
        <dbReference type="ChEBI" id="CHEBI:35757"/>
        <dbReference type="ChEBI" id="CHEBI:83628"/>
        <dbReference type="EC" id="3.5.1.4"/>
    </reaction>
</comment>
<evidence type="ECO:0000256" key="6">
    <source>
        <dbReference type="PIRSR" id="PIRSR001221-2"/>
    </source>
</evidence>
<dbReference type="Gene3D" id="3.90.1300.10">
    <property type="entry name" value="Amidase signature (AS) domain"/>
    <property type="match status" value="1"/>
</dbReference>
<feature type="binding site" evidence="6">
    <location>
        <position position="193"/>
    </location>
    <ligand>
        <name>substrate</name>
    </ligand>
</feature>
<evidence type="ECO:0000313" key="9">
    <source>
        <dbReference type="Proteomes" id="UP000294933"/>
    </source>
</evidence>
<dbReference type="OrthoDB" id="6428749at2759"/>
<dbReference type="VEuPathDB" id="FungiDB:BD410DRAFT_133275"/>
<protein>
    <recommendedName>
        <fullName evidence="3">amidase</fullName>
        <ecNumber evidence="3">3.5.1.4</ecNumber>
    </recommendedName>
</protein>
<dbReference type="PANTHER" id="PTHR46072">
    <property type="entry name" value="AMIDASE-RELATED-RELATED"/>
    <property type="match status" value="1"/>
</dbReference>
<reference evidence="8 9" key="1">
    <citation type="submission" date="2018-06" db="EMBL/GenBank/DDBJ databases">
        <title>A transcriptomic atlas of mushroom development highlights an independent origin of complex multicellularity.</title>
        <authorList>
            <consortium name="DOE Joint Genome Institute"/>
            <person name="Krizsan K."/>
            <person name="Almasi E."/>
            <person name="Merenyi Z."/>
            <person name="Sahu N."/>
            <person name="Viragh M."/>
            <person name="Koszo T."/>
            <person name="Mondo S."/>
            <person name="Kiss B."/>
            <person name="Balint B."/>
            <person name="Kues U."/>
            <person name="Barry K."/>
            <person name="Hegedus J.C."/>
            <person name="Henrissat B."/>
            <person name="Johnson J."/>
            <person name="Lipzen A."/>
            <person name="Ohm R."/>
            <person name="Nagy I."/>
            <person name="Pangilinan J."/>
            <person name="Yan J."/>
            <person name="Xiong Y."/>
            <person name="Grigoriev I.V."/>
            <person name="Hibbett D.S."/>
            <person name="Nagy L.G."/>
        </authorList>
    </citation>
    <scope>NUCLEOTIDE SEQUENCE [LARGE SCALE GENOMIC DNA]</scope>
    <source>
        <strain evidence="8 9">SZMC22713</strain>
    </source>
</reference>
<comment type="similarity">
    <text evidence="2">Belongs to the amidase family.</text>
</comment>
<dbReference type="FunFam" id="3.90.1300.10:FF:000003">
    <property type="entry name" value="Amidase signature enzyme"/>
    <property type="match status" value="1"/>
</dbReference>
<dbReference type="PANTHER" id="PTHR46072:SF11">
    <property type="entry name" value="AMIDASE-RELATED"/>
    <property type="match status" value="1"/>
</dbReference>
<dbReference type="Proteomes" id="UP000294933">
    <property type="component" value="Unassembled WGS sequence"/>
</dbReference>
<evidence type="ECO:0000313" key="8">
    <source>
        <dbReference type="EMBL" id="TDL24037.1"/>
    </source>
</evidence>
<feature type="active site" description="Charge relay system" evidence="5">
    <location>
        <position position="118"/>
    </location>
</feature>
<evidence type="ECO:0000256" key="5">
    <source>
        <dbReference type="PIRSR" id="PIRSR001221-1"/>
    </source>
</evidence>
<dbReference type="InterPro" id="IPR023631">
    <property type="entry name" value="Amidase_dom"/>
</dbReference>